<evidence type="ECO:0000313" key="3">
    <source>
        <dbReference type="Proteomes" id="UP001578633"/>
    </source>
</evidence>
<accession>A0ABR3UKK2</accession>
<dbReference type="GeneID" id="96085865"/>
<proteinExistence type="predicted"/>
<gene>
    <name evidence="2" type="ORF">ACET3X_005543</name>
</gene>
<evidence type="ECO:0000313" key="2">
    <source>
        <dbReference type="EMBL" id="KAL1797003.1"/>
    </source>
</evidence>
<reference evidence="2 3" key="1">
    <citation type="submission" date="2024-09" db="EMBL/GenBank/DDBJ databases">
        <title>T2T genomes of carrot and Alternaria dauci and their utility for understanding host-pathogen interaction during carrot leaf blight disease.</title>
        <authorList>
            <person name="Liu W."/>
            <person name="Xu S."/>
            <person name="Ou C."/>
            <person name="Liu X."/>
            <person name="Zhuang F."/>
            <person name="Deng X.W."/>
        </authorList>
    </citation>
    <scope>NUCLEOTIDE SEQUENCE [LARGE SCALE GENOMIC DNA]</scope>
    <source>
        <strain evidence="2 3">A2016</strain>
    </source>
</reference>
<organism evidence="2 3">
    <name type="scientific">Alternaria dauci</name>
    <dbReference type="NCBI Taxonomy" id="48095"/>
    <lineage>
        <taxon>Eukaryota</taxon>
        <taxon>Fungi</taxon>
        <taxon>Dikarya</taxon>
        <taxon>Ascomycota</taxon>
        <taxon>Pezizomycotina</taxon>
        <taxon>Dothideomycetes</taxon>
        <taxon>Pleosporomycetidae</taxon>
        <taxon>Pleosporales</taxon>
        <taxon>Pleosporineae</taxon>
        <taxon>Pleosporaceae</taxon>
        <taxon>Alternaria</taxon>
        <taxon>Alternaria sect. Porri</taxon>
    </lineage>
</organism>
<dbReference type="InterPro" id="IPR028116">
    <property type="entry name" value="Cis-CaaD-like"/>
</dbReference>
<sequence length="148" mass="16906">MPLWIIYHPEGTFEDATSRQALAAESVKQYTDLGLPAFYVVTQFIKMPKDTMFSGGKAVSDLVRVVVEHIAVRLPNEDEVYKKVANTIDAVLKKHIGDKGFHYEFHVDETEKRLWKVDGMFAPEFGSDEEKIWFKENRAVDLGKQATL</sequence>
<dbReference type="Pfam" id="PF14832">
    <property type="entry name" value="Tautomerase_3"/>
    <property type="match status" value="1"/>
</dbReference>
<dbReference type="Gene3D" id="3.30.429.10">
    <property type="entry name" value="Macrophage Migration Inhibitory Factor"/>
    <property type="match status" value="1"/>
</dbReference>
<comment type="caution">
    <text evidence="2">The sequence shown here is derived from an EMBL/GenBank/DDBJ whole genome shotgun (WGS) entry which is preliminary data.</text>
</comment>
<dbReference type="RefSeq" id="XP_069307587.1">
    <property type="nucleotide sequence ID" value="XM_069451759.1"/>
</dbReference>
<protein>
    <recommendedName>
        <fullName evidence="1">Tautomerase cis-CaaD-like domain-containing protein</fullName>
    </recommendedName>
</protein>
<feature type="domain" description="Tautomerase cis-CaaD-like" evidence="1">
    <location>
        <begin position="1"/>
        <end position="138"/>
    </location>
</feature>
<evidence type="ECO:0000259" key="1">
    <source>
        <dbReference type="Pfam" id="PF14832"/>
    </source>
</evidence>
<dbReference type="EMBL" id="JBHGVX010000004">
    <property type="protein sequence ID" value="KAL1797003.1"/>
    <property type="molecule type" value="Genomic_DNA"/>
</dbReference>
<dbReference type="InterPro" id="IPR014347">
    <property type="entry name" value="Tautomerase/MIF_sf"/>
</dbReference>
<dbReference type="Proteomes" id="UP001578633">
    <property type="component" value="Chromosome 4"/>
</dbReference>
<name>A0ABR3UKK2_9PLEO</name>
<keyword evidence="3" id="KW-1185">Reference proteome</keyword>